<keyword evidence="2" id="KW-1185">Reference proteome</keyword>
<reference evidence="1 2" key="1">
    <citation type="submission" date="2019-09" db="EMBL/GenBank/DDBJ databases">
        <title>YIM 132180 draft genome.</title>
        <authorList>
            <person name="Zhang K."/>
        </authorList>
    </citation>
    <scope>NUCLEOTIDE SEQUENCE [LARGE SCALE GENOMIC DNA]</scope>
    <source>
        <strain evidence="1 2">YIM 132180</strain>
    </source>
</reference>
<dbReference type="EMBL" id="VZDO01000020">
    <property type="protein sequence ID" value="KAB0676864.1"/>
    <property type="molecule type" value="Genomic_DNA"/>
</dbReference>
<dbReference type="PRINTS" id="PR01595">
    <property type="entry name" value="SYCDCHAPRONE"/>
</dbReference>
<dbReference type="AlphaFoldDB" id="A0A7V7PL47"/>
<dbReference type="InterPro" id="IPR019734">
    <property type="entry name" value="TPR_rpt"/>
</dbReference>
<organism evidence="1 2">
    <name type="scientific">Plantimonas leprariae</name>
    <dbReference type="NCBI Taxonomy" id="2615207"/>
    <lineage>
        <taxon>Bacteria</taxon>
        <taxon>Pseudomonadati</taxon>
        <taxon>Pseudomonadota</taxon>
        <taxon>Alphaproteobacteria</taxon>
        <taxon>Hyphomicrobiales</taxon>
        <taxon>Aurantimonadaceae</taxon>
        <taxon>Plantimonas</taxon>
    </lineage>
</organism>
<name>A0A7V7PL47_9HYPH</name>
<dbReference type="InterPro" id="IPR005415">
    <property type="entry name" value="T3SS_Ca_resp_chp_LcrH/SycD"/>
</dbReference>
<dbReference type="InterPro" id="IPR011990">
    <property type="entry name" value="TPR-like_helical_dom_sf"/>
</dbReference>
<protein>
    <recommendedName>
        <fullName evidence="3">Tetratricopeptide repeat protein</fullName>
    </recommendedName>
</protein>
<dbReference type="SUPFAM" id="SSF48452">
    <property type="entry name" value="TPR-like"/>
    <property type="match status" value="1"/>
</dbReference>
<evidence type="ECO:0000313" key="2">
    <source>
        <dbReference type="Proteomes" id="UP000432089"/>
    </source>
</evidence>
<proteinExistence type="predicted"/>
<evidence type="ECO:0008006" key="3">
    <source>
        <dbReference type="Google" id="ProtNLM"/>
    </source>
</evidence>
<sequence length="199" mass="20661">MPDAASTGTAASPGGSVLGSLFGLDADEAAVLADLVREGASAGGLDGARLAAALDEGRPLGAALGLPPALSEILYARAHRWFEAGRPERAEPLFRALCTLDGTVADYWIGLGICLRLAERLDLAELAFATAIRLQPDWPLPLFHLAELLARCGRLAEARDALARFERLSAAAGDATLKPEAERLAAVLAAHRAGSSSRG</sequence>
<evidence type="ECO:0000313" key="1">
    <source>
        <dbReference type="EMBL" id="KAB0676864.1"/>
    </source>
</evidence>
<dbReference type="RefSeq" id="WP_150972887.1">
    <property type="nucleotide sequence ID" value="NZ_VZDO01000020.1"/>
</dbReference>
<gene>
    <name evidence="1" type="ORF">F6X38_20040</name>
</gene>
<dbReference type="SMART" id="SM00028">
    <property type="entry name" value="TPR"/>
    <property type="match status" value="2"/>
</dbReference>
<comment type="caution">
    <text evidence="1">The sequence shown here is derived from an EMBL/GenBank/DDBJ whole genome shotgun (WGS) entry which is preliminary data.</text>
</comment>
<dbReference type="Gene3D" id="1.25.40.10">
    <property type="entry name" value="Tetratricopeptide repeat domain"/>
    <property type="match status" value="1"/>
</dbReference>
<accession>A0A7V7PL47</accession>
<dbReference type="Proteomes" id="UP000432089">
    <property type="component" value="Unassembled WGS sequence"/>
</dbReference>